<sequence>MLNVGLILFGETILTLTEDSAMQKLTFREYLAVTCAFVIVVAFFHQWVLTF</sequence>
<evidence type="ECO:0000313" key="2">
    <source>
        <dbReference type="EMBL" id="STR40647.1"/>
    </source>
</evidence>
<organism evidence="2 3">
    <name type="scientific">Klebsiella michiganensis</name>
    <dbReference type="NCBI Taxonomy" id="1134687"/>
    <lineage>
        <taxon>Bacteria</taxon>
        <taxon>Pseudomonadati</taxon>
        <taxon>Pseudomonadota</taxon>
        <taxon>Gammaproteobacteria</taxon>
        <taxon>Enterobacterales</taxon>
        <taxon>Enterobacteriaceae</taxon>
        <taxon>Klebsiella/Raoultella group</taxon>
        <taxon>Klebsiella</taxon>
    </lineage>
</organism>
<evidence type="ECO:0000313" key="3">
    <source>
        <dbReference type="Proteomes" id="UP000255050"/>
    </source>
</evidence>
<reference evidence="2 3" key="1">
    <citation type="submission" date="2018-06" db="EMBL/GenBank/DDBJ databases">
        <authorList>
            <consortium name="Pathogen Informatics"/>
            <person name="Doyle S."/>
        </authorList>
    </citation>
    <scope>NUCLEOTIDE SEQUENCE [LARGE SCALE GENOMIC DNA]</scope>
    <source>
        <strain evidence="2 3">NCTC11694</strain>
    </source>
</reference>
<gene>
    <name evidence="2" type="ORF">NCTC11694_01805</name>
</gene>
<dbReference type="EMBL" id="UGJR01000002">
    <property type="protein sequence ID" value="STR40647.1"/>
    <property type="molecule type" value="Genomic_DNA"/>
</dbReference>
<comment type="caution">
    <text evidence="2">The sequence shown here is derived from an EMBL/GenBank/DDBJ whole genome shotgun (WGS) entry which is preliminary data.</text>
</comment>
<accession>A0A7H4LWX1</accession>
<keyword evidence="1" id="KW-0812">Transmembrane</keyword>
<protein>
    <submittedName>
        <fullName evidence="2">Uncharacterized protein</fullName>
    </submittedName>
</protein>
<proteinExistence type="predicted"/>
<keyword evidence="1" id="KW-0472">Membrane</keyword>
<feature type="transmembrane region" description="Helical" evidence="1">
    <location>
        <begin position="30"/>
        <end position="49"/>
    </location>
</feature>
<evidence type="ECO:0000256" key="1">
    <source>
        <dbReference type="SAM" id="Phobius"/>
    </source>
</evidence>
<keyword evidence="1" id="KW-1133">Transmembrane helix</keyword>
<name>A0A7H4LWX1_9ENTR</name>
<dbReference type="AlphaFoldDB" id="A0A7H4LWX1"/>
<dbReference type="Proteomes" id="UP000255050">
    <property type="component" value="Unassembled WGS sequence"/>
</dbReference>